<proteinExistence type="inferred from homology"/>
<keyword evidence="3" id="KW-0479">Metal-binding</keyword>
<dbReference type="EMBL" id="JARKIB010000012">
    <property type="protein sequence ID" value="KAJ7773857.1"/>
    <property type="molecule type" value="Genomic_DNA"/>
</dbReference>
<protein>
    <recommendedName>
        <fullName evidence="9">Cytochrome P450</fullName>
    </recommendedName>
</protein>
<keyword evidence="8" id="KW-1185">Reference proteome</keyword>
<reference evidence="7" key="1">
    <citation type="submission" date="2023-03" db="EMBL/GenBank/DDBJ databases">
        <title>Massive genome expansion in bonnet fungi (Mycena s.s.) driven by repeated elements and novel gene families across ecological guilds.</title>
        <authorList>
            <consortium name="Lawrence Berkeley National Laboratory"/>
            <person name="Harder C.B."/>
            <person name="Miyauchi S."/>
            <person name="Viragh M."/>
            <person name="Kuo A."/>
            <person name="Thoen E."/>
            <person name="Andreopoulos B."/>
            <person name="Lu D."/>
            <person name="Skrede I."/>
            <person name="Drula E."/>
            <person name="Henrissat B."/>
            <person name="Morin E."/>
            <person name="Kohler A."/>
            <person name="Barry K."/>
            <person name="LaButti K."/>
            <person name="Morin E."/>
            <person name="Salamov A."/>
            <person name="Lipzen A."/>
            <person name="Mereny Z."/>
            <person name="Hegedus B."/>
            <person name="Baldrian P."/>
            <person name="Stursova M."/>
            <person name="Weitz H."/>
            <person name="Taylor A."/>
            <person name="Grigoriev I.V."/>
            <person name="Nagy L.G."/>
            <person name="Martin F."/>
            <person name="Kauserud H."/>
        </authorList>
    </citation>
    <scope>NUCLEOTIDE SEQUENCE</scope>
    <source>
        <strain evidence="7">CBHHK182m</strain>
    </source>
</reference>
<feature type="transmembrane region" description="Helical" evidence="6">
    <location>
        <begin position="6"/>
        <end position="23"/>
    </location>
</feature>
<keyword evidence="6" id="KW-1133">Transmembrane helix</keyword>
<comment type="caution">
    <text evidence="7">The sequence shown here is derived from an EMBL/GenBank/DDBJ whole genome shotgun (WGS) entry which is preliminary data.</text>
</comment>
<evidence type="ECO:0000256" key="4">
    <source>
        <dbReference type="ARBA" id="ARBA00023002"/>
    </source>
</evidence>
<dbReference type="GO" id="GO:0016491">
    <property type="term" value="F:oxidoreductase activity"/>
    <property type="evidence" value="ECO:0007669"/>
    <property type="project" value="UniProtKB-KW"/>
</dbReference>
<organism evidence="7 8">
    <name type="scientific">Mycena metata</name>
    <dbReference type="NCBI Taxonomy" id="1033252"/>
    <lineage>
        <taxon>Eukaryota</taxon>
        <taxon>Fungi</taxon>
        <taxon>Dikarya</taxon>
        <taxon>Basidiomycota</taxon>
        <taxon>Agaricomycotina</taxon>
        <taxon>Agaricomycetes</taxon>
        <taxon>Agaricomycetidae</taxon>
        <taxon>Agaricales</taxon>
        <taxon>Marasmiineae</taxon>
        <taxon>Mycenaceae</taxon>
        <taxon>Mycena</taxon>
    </lineage>
</organism>
<comment type="cofactor">
    <cofactor evidence="1">
        <name>heme</name>
        <dbReference type="ChEBI" id="CHEBI:30413"/>
    </cofactor>
</comment>
<sequence>MLQTSFVYYVVPLFLAYLLWNVLSKPKDAFPSIGPSGPVSSFIGAFQFLTQGRRMVHEGYAKYAGRVFRVPGFTHWTHVVSGLERMREVISAPDIELSMQDAANETFQLDYTMGTEMAIHPYGTGVIRGALTQNLARRFVLCIIYRCWVFIILTLPLRRTGAFQFLRGRYTVSAPFNSPSSRRRRQRTERLNIIANNQLCT</sequence>
<evidence type="ECO:0008006" key="9">
    <source>
        <dbReference type="Google" id="ProtNLM"/>
    </source>
</evidence>
<evidence type="ECO:0000256" key="6">
    <source>
        <dbReference type="SAM" id="Phobius"/>
    </source>
</evidence>
<keyword evidence="5" id="KW-0408">Iron</keyword>
<evidence type="ECO:0000256" key="5">
    <source>
        <dbReference type="ARBA" id="ARBA00023004"/>
    </source>
</evidence>
<feature type="transmembrane region" description="Helical" evidence="6">
    <location>
        <begin position="138"/>
        <end position="157"/>
    </location>
</feature>
<accession>A0AAD7JZS3</accession>
<keyword evidence="6" id="KW-0472">Membrane</keyword>
<evidence type="ECO:0000256" key="3">
    <source>
        <dbReference type="ARBA" id="ARBA00022723"/>
    </source>
</evidence>
<name>A0AAD7JZS3_9AGAR</name>
<evidence type="ECO:0000313" key="8">
    <source>
        <dbReference type="Proteomes" id="UP001215598"/>
    </source>
</evidence>
<evidence type="ECO:0000256" key="1">
    <source>
        <dbReference type="ARBA" id="ARBA00001971"/>
    </source>
</evidence>
<dbReference type="PANTHER" id="PTHR46206">
    <property type="entry name" value="CYTOCHROME P450"/>
    <property type="match status" value="1"/>
</dbReference>
<comment type="similarity">
    <text evidence="2">Belongs to the cytochrome P450 family.</text>
</comment>
<gene>
    <name evidence="7" type="ORF">B0H16DRAFT_1510214</name>
</gene>
<evidence type="ECO:0000313" key="7">
    <source>
        <dbReference type="EMBL" id="KAJ7773857.1"/>
    </source>
</evidence>
<dbReference type="Proteomes" id="UP001215598">
    <property type="component" value="Unassembled WGS sequence"/>
</dbReference>
<keyword evidence="4" id="KW-0560">Oxidoreductase</keyword>
<evidence type="ECO:0000256" key="2">
    <source>
        <dbReference type="ARBA" id="ARBA00010617"/>
    </source>
</evidence>
<dbReference type="GO" id="GO:0046872">
    <property type="term" value="F:metal ion binding"/>
    <property type="evidence" value="ECO:0007669"/>
    <property type="project" value="UniProtKB-KW"/>
</dbReference>
<dbReference type="AlphaFoldDB" id="A0AAD7JZS3"/>
<keyword evidence="6" id="KW-0812">Transmembrane</keyword>